<feature type="compositionally biased region" description="Polar residues" evidence="3">
    <location>
        <begin position="399"/>
        <end position="416"/>
    </location>
</feature>
<sequence>MMIVLLLCVIMKIAEFSVGRMSPPFQAPARPSHLYYGKRKRQERKYYRRPNEKCNCFLYNRAGKGAAVMEDPQTPGSDCNSNPATDSIQHDLISSEFVQDNVEYQWFIDGYRDGGLHVHPSVLSSLSASYSREDLGYYDDLARNLDANFAEIDIESFRTADIHTLLTALPVMCTDPVQHSEFNYQRERYASISGSVMGKLDIGSSISPHTSSQGEDSACSTTDTISICKSSLLFSPLKETPVLPPGGSYSVDSLDCEDMLLTCQTNNKDNYTIAFEGSITMYSDGSQDFENQEKQKTYGATGPYYNRNAGLKNVLDLSMACSDSKIYTTWSNLKHSSMNKIITRHPSGNNNTIPEFSHGVDNIISVANKRSQSLPDLTQATQLQNLNIPLNFSVDSAESNNHAQQLHSSGSVMSRSINEESSDNGEHNSTGKKLQNLSLVKLFMKQKSMSAEGMSLTLDQSDSTSDNGWPTNNSASDSGTNTNTQIQRQNIKNTSKPQVPESDFTMNWIKTNVPHNQKTDNQKDSFSDIPKHTSTISEQKDEMMSSASVEELSENMSKSDLTHDNDTDQNDFDVIPNAFEHPRKVAWIKSFEKKHPICKTTGIQAIAETEDNSVQTSLVFTAPVKEKESPSVRETIVNKKPVYVVYPNYALPDLSFLNIKDTKLSNVALKPQCFGRNRVSWKHTGRAGRPFSCNDIDALRQRGFSHVKDWESLTFLLPNEYKKILHDVPEVSRHININEETKKPLFCLSPPMRHKTRTISEIIPNNSSSTSSTATQPSSGYRGSSTILTDSSTNQQTLNNATNPLYLYRYDSISSEASLVSNDKKMYRQINKTKTPCPSLPKRSISLPHGDRESEFSNGKVPPRPPLPRSILRKSKVPASKRYSMFEMGDVEEIEDQSPETNKRMSLQEPYYMNNDLQLACRGRIVDSEKDVDEIEERYHTERVNEVPNTADIETENSENSEDDVKQLEEFLKRSGFSSQSSDGDTEYPDVKLRSYVRKFLALRMNKDVTKATEMIESQKKTVSFAVNQRKKYLDNKTSNLNAATSEQTNDPAFIEERRATSPDSKLDLDEKRKMILSTNKAVDLLLKYWNTESTHNRQNYSDKNECAHICVSNLCPALYAIMSDGLRPHLNSTFGPITNSVWQVVEASSQQGPVTKALNELVQKINGEDVITEGMLKFHAFVFGLLNLRALDAWFAYLCTRESILKKHYNNNSLFVAALANSNAREVVDALLYILNPLIFCPFQLDLLYQYRQLHNSFGNLNNHTINAVNFRNVDLSAKEHHFDKTDTCAMVSSPRKVRPRSCVAYTNYDDKSGGIHKDMETVKKRLSNPIGSKIFRALDKLASEDSEDYSDSLEHSPLNRASNKQSIPIKKSRSPETKMEDEDNMPGEEKFRKLQEKWELMVGKDDTKIQPVISSPLSPTRTPTSAGKSKIPRLLTSPVKQSSTIPGHAKNTKSPISGIPSLKKPAMLSTTKTTPKKPVEVRNKDVTKRTSRVDQEVIGATRTHLTRPSSLPYKSYGVMSKDKNIISPQRRAASTSLPRPTTTASTARNPPTKKPLKEVRTLTHRVSSDNGHLAFGEGEKLKVILEVDSKWLLCARGDRKGLVPRMCVHTIQT</sequence>
<feature type="region of interest" description="Disordered" evidence="3">
    <location>
        <begin position="399"/>
        <end position="433"/>
    </location>
</feature>
<feature type="signal peptide" evidence="4">
    <location>
        <begin position="1"/>
        <end position="16"/>
    </location>
</feature>
<feature type="compositionally biased region" description="Low complexity" evidence="3">
    <location>
        <begin position="1416"/>
        <end position="1427"/>
    </location>
</feature>
<feature type="domain" description="RUN" evidence="6">
    <location>
        <begin position="1106"/>
        <end position="1251"/>
    </location>
</feature>
<feature type="compositionally biased region" description="Polar residues" evidence="3">
    <location>
        <begin position="467"/>
        <end position="497"/>
    </location>
</feature>
<feature type="region of interest" description="Disordered" evidence="3">
    <location>
        <begin position="830"/>
        <end position="875"/>
    </location>
</feature>
<dbReference type="InterPro" id="IPR004012">
    <property type="entry name" value="Run_dom"/>
</dbReference>
<evidence type="ECO:0008006" key="9">
    <source>
        <dbReference type="Google" id="ProtNLM"/>
    </source>
</evidence>
<feature type="compositionally biased region" description="Basic and acidic residues" evidence="3">
    <location>
        <begin position="1479"/>
        <end position="1492"/>
    </location>
</feature>
<keyword evidence="1 2" id="KW-0728">SH3 domain</keyword>
<evidence type="ECO:0000313" key="7">
    <source>
        <dbReference type="EMBL" id="CAL7934209.1"/>
    </source>
</evidence>
<feature type="region of interest" description="Disordered" evidence="3">
    <location>
        <begin position="1350"/>
        <end position="1389"/>
    </location>
</feature>
<feature type="region of interest" description="Disordered" evidence="3">
    <location>
        <begin position="761"/>
        <end position="796"/>
    </location>
</feature>
<dbReference type="InterPro" id="IPR047343">
    <property type="entry name" value="RUSC1_2"/>
</dbReference>
<evidence type="ECO:0000256" key="3">
    <source>
        <dbReference type="SAM" id="MobiDB-lite"/>
    </source>
</evidence>
<name>A0ABP1MZS1_XYLVO</name>
<feature type="compositionally biased region" description="Low complexity" evidence="3">
    <location>
        <begin position="761"/>
        <end position="779"/>
    </location>
</feature>
<evidence type="ECO:0000256" key="2">
    <source>
        <dbReference type="PROSITE-ProRule" id="PRU00192"/>
    </source>
</evidence>
<dbReference type="EMBL" id="CAXAJV020001281">
    <property type="protein sequence ID" value="CAL7934209.1"/>
    <property type="molecule type" value="Genomic_DNA"/>
</dbReference>
<dbReference type="PROSITE" id="PS50002">
    <property type="entry name" value="SH3"/>
    <property type="match status" value="1"/>
</dbReference>
<keyword evidence="8" id="KW-1185">Reference proteome</keyword>
<organism evidence="7 8">
    <name type="scientific">Xylocopa violacea</name>
    <name type="common">Violet carpenter bee</name>
    <name type="synonym">Apis violacea</name>
    <dbReference type="NCBI Taxonomy" id="135666"/>
    <lineage>
        <taxon>Eukaryota</taxon>
        <taxon>Metazoa</taxon>
        <taxon>Ecdysozoa</taxon>
        <taxon>Arthropoda</taxon>
        <taxon>Hexapoda</taxon>
        <taxon>Insecta</taxon>
        <taxon>Pterygota</taxon>
        <taxon>Neoptera</taxon>
        <taxon>Endopterygota</taxon>
        <taxon>Hymenoptera</taxon>
        <taxon>Apocrita</taxon>
        <taxon>Aculeata</taxon>
        <taxon>Apoidea</taxon>
        <taxon>Anthophila</taxon>
        <taxon>Apidae</taxon>
        <taxon>Xylocopa</taxon>
        <taxon>Xylocopa</taxon>
    </lineage>
</organism>
<dbReference type="SUPFAM" id="SSF50044">
    <property type="entry name" value="SH3-domain"/>
    <property type="match status" value="1"/>
</dbReference>
<dbReference type="InterPro" id="IPR037213">
    <property type="entry name" value="Run_dom_sf"/>
</dbReference>
<evidence type="ECO:0000313" key="8">
    <source>
        <dbReference type="Proteomes" id="UP001642520"/>
    </source>
</evidence>
<dbReference type="InterPro" id="IPR001452">
    <property type="entry name" value="SH3_domain"/>
</dbReference>
<accession>A0ABP1MZS1</accession>
<proteinExistence type="predicted"/>
<feature type="domain" description="SH3" evidence="5">
    <location>
        <begin position="1556"/>
        <end position="1615"/>
    </location>
</feature>
<feature type="region of interest" description="Disordered" evidence="3">
    <location>
        <begin position="1412"/>
        <end position="1492"/>
    </location>
</feature>
<dbReference type="SMART" id="SM00326">
    <property type="entry name" value="SH3"/>
    <property type="match status" value="1"/>
</dbReference>
<gene>
    <name evidence="7" type="ORF">XYLVIOL_LOCUS902</name>
</gene>
<feature type="region of interest" description="Disordered" evidence="3">
    <location>
        <begin position="453"/>
        <end position="501"/>
    </location>
</feature>
<evidence type="ECO:0000256" key="1">
    <source>
        <dbReference type="ARBA" id="ARBA00022443"/>
    </source>
</evidence>
<feature type="compositionally biased region" description="Basic and acidic residues" evidence="3">
    <location>
        <begin position="517"/>
        <end position="531"/>
    </location>
</feature>
<dbReference type="Proteomes" id="UP001642520">
    <property type="component" value="Unassembled WGS sequence"/>
</dbReference>
<dbReference type="Gene3D" id="1.20.58.900">
    <property type="match status" value="1"/>
</dbReference>
<evidence type="ECO:0000256" key="4">
    <source>
        <dbReference type="SAM" id="SignalP"/>
    </source>
</evidence>
<feature type="compositionally biased region" description="Polar residues" evidence="3">
    <location>
        <begin position="781"/>
        <end position="796"/>
    </location>
</feature>
<feature type="region of interest" description="Disordered" evidence="3">
    <location>
        <begin position="1527"/>
        <end position="1556"/>
    </location>
</feature>
<comment type="caution">
    <text evidence="7">The sequence shown here is derived from an EMBL/GenBank/DDBJ whole genome shotgun (WGS) entry which is preliminary data.</text>
</comment>
<keyword evidence="4" id="KW-0732">Signal</keyword>
<evidence type="ECO:0000259" key="6">
    <source>
        <dbReference type="PROSITE" id="PS50826"/>
    </source>
</evidence>
<dbReference type="Gene3D" id="2.30.30.40">
    <property type="entry name" value="SH3 Domains"/>
    <property type="match status" value="1"/>
</dbReference>
<dbReference type="InterPro" id="IPR036028">
    <property type="entry name" value="SH3-like_dom_sf"/>
</dbReference>
<reference evidence="7 8" key="1">
    <citation type="submission" date="2024-08" db="EMBL/GenBank/DDBJ databases">
        <authorList>
            <person name="Will J Nash"/>
            <person name="Angela Man"/>
            <person name="Seanna McTaggart"/>
            <person name="Kendall Baker"/>
            <person name="Tom Barker"/>
            <person name="Leah Catchpole"/>
            <person name="Alex Durrant"/>
            <person name="Karim Gharbi"/>
            <person name="Naomi Irish"/>
            <person name="Gemy Kaithakottil"/>
            <person name="Debby Ku"/>
            <person name="Aaliyah Providence"/>
            <person name="Felix Shaw"/>
            <person name="David Swarbreck"/>
            <person name="Chris Watkins"/>
            <person name="Ann M. McCartney"/>
            <person name="Giulio Formenti"/>
            <person name="Alice Mouton"/>
            <person name="Noel Vella"/>
            <person name="Bjorn M von Reumont"/>
            <person name="Adriana Vella"/>
            <person name="Wilfried Haerty"/>
        </authorList>
    </citation>
    <scope>NUCLEOTIDE SEQUENCE [LARGE SCALE GENOMIC DNA]</scope>
</reference>
<feature type="compositionally biased region" description="Polar residues" evidence="3">
    <location>
        <begin position="1534"/>
        <end position="1551"/>
    </location>
</feature>
<dbReference type="CDD" id="cd17685">
    <property type="entry name" value="RUN_RUSC"/>
    <property type="match status" value="1"/>
</dbReference>
<evidence type="ECO:0000259" key="5">
    <source>
        <dbReference type="PROSITE" id="PS50002"/>
    </source>
</evidence>
<dbReference type="SUPFAM" id="SSF140741">
    <property type="entry name" value="RUN domain-like"/>
    <property type="match status" value="1"/>
</dbReference>
<dbReference type="PROSITE" id="PS50826">
    <property type="entry name" value="RUN"/>
    <property type="match status" value="1"/>
</dbReference>
<feature type="chain" id="PRO_5045669318" description="Iporin" evidence="4">
    <location>
        <begin position="17"/>
        <end position="1615"/>
    </location>
</feature>
<dbReference type="Pfam" id="PF02759">
    <property type="entry name" value="RUN"/>
    <property type="match status" value="1"/>
</dbReference>
<feature type="compositionally biased region" description="Low complexity" evidence="3">
    <location>
        <begin position="455"/>
        <end position="466"/>
    </location>
</feature>
<dbReference type="PANTHER" id="PTHR15591">
    <property type="entry name" value="RUN AND SH3 DOMAIN CONTAINING"/>
    <property type="match status" value="1"/>
</dbReference>
<dbReference type="PANTHER" id="PTHR15591:SF13">
    <property type="entry name" value="RUN DOMAIN-CONTAINING PROTEIN"/>
    <property type="match status" value="1"/>
</dbReference>
<feature type="region of interest" description="Disordered" evidence="3">
    <location>
        <begin position="514"/>
        <end position="568"/>
    </location>
</feature>
<protein>
    <recommendedName>
        <fullName evidence="9">Iporin</fullName>
    </recommendedName>
</protein>